<comment type="caution">
    <text evidence="2">The sequence shown here is derived from an EMBL/GenBank/DDBJ whole genome shotgun (WGS) entry which is preliminary data.</text>
</comment>
<dbReference type="Proteomes" id="UP001597044">
    <property type="component" value="Unassembled WGS sequence"/>
</dbReference>
<keyword evidence="1" id="KW-0732">Signal</keyword>
<proteinExistence type="predicted"/>
<sequence>MRKGLLTCCLLMLSGALGANALSRFFPATPAPVPALWWAIDTSAPLPISSLQQWFIESSPGQSAASLRPLPSDGVGIGLLAGMPDAQGDVAVRELMPPWPLNLSRVWPAEPRHRQVKLLSASMESGLVLPLPAEAISNVHAELVLARSGPPRGPYELDVSFTGSPTQSVTAIDSGSSIIVALDSVLNPWPFADAAQAILELVPRADSPWVVFASTPVIWRLSWQSPSAMLSGRAQWRRVLNSLLMHTGDRTDLVPDLAAKLLAQVQGEAVPKETTVNYRPARLSDACGGNEGLLLTANELQDDISAQLTRWLDLALQGPLQPYRLVPRSHLGSFNGVDVYFASPTLGRALWPGDHGFRACLSLMDCADVSTLSPSLQAKIGTESSQGLLLSDTVLGSQGQLTAIDPPANTAKAVALGDSLLIDTGPDPTSATGRAQTLLWLSVDGTFYLRDGDSGDLLWRWQPTVWQAHRAQLLAQPTALRPEQLSSYALQLWEGGLGERIVFALLAGRLLALDLSQPQQPRLLPLSATSVDSFSILPKSLTSTAPELLLGVRAVMPDASHLSRVNGLTGEILWRAETESESPQWPVPWTFISWQQSIRGYGVDDLGRIWRLQTNAHDKSFTRPTIIAQPSANLAEVEILAAPSLSIQPDANGRRRVALSLATRASEADGVLLSAWLDDERAAPLVISSLPKWTTPTAPPTHNIGWQRQFSSEQSLGLSPKWLDARVVLTLEAALPPKALCLAADIQTRLYDLPWRKGRSTELAKEIDLGTSPVQLAAPVISEEGKLHWLGQSKPEVELGLTAYRRRLRKAPTLD</sequence>
<dbReference type="InterPro" id="IPR011047">
    <property type="entry name" value="Quinoprotein_ADH-like_sf"/>
</dbReference>
<dbReference type="Gene3D" id="2.130.10.10">
    <property type="entry name" value="YVTN repeat-like/Quinoprotein amine dehydrogenase"/>
    <property type="match status" value="1"/>
</dbReference>
<reference evidence="3" key="1">
    <citation type="journal article" date="2019" name="Int. J. Syst. Evol. Microbiol.">
        <title>The Global Catalogue of Microorganisms (GCM) 10K type strain sequencing project: providing services to taxonomists for standard genome sequencing and annotation.</title>
        <authorList>
            <consortium name="The Broad Institute Genomics Platform"/>
            <consortium name="The Broad Institute Genome Sequencing Center for Infectious Disease"/>
            <person name="Wu L."/>
            <person name="Ma J."/>
        </authorList>
    </citation>
    <scope>NUCLEOTIDE SEQUENCE [LARGE SCALE GENOMIC DNA]</scope>
    <source>
        <strain evidence="3">CCUG 63419</strain>
    </source>
</reference>
<dbReference type="SUPFAM" id="SSF50998">
    <property type="entry name" value="Quinoprotein alcohol dehydrogenase-like"/>
    <property type="match status" value="1"/>
</dbReference>
<evidence type="ECO:0000313" key="2">
    <source>
        <dbReference type="EMBL" id="MFD0951029.1"/>
    </source>
</evidence>
<dbReference type="RefSeq" id="WP_379072422.1">
    <property type="nucleotide sequence ID" value="NZ_JBHTIT010000002.1"/>
</dbReference>
<accession>A0ABW3HJR5</accession>
<gene>
    <name evidence="2" type="ORF">ACFQ0F_11655</name>
</gene>
<evidence type="ECO:0000313" key="3">
    <source>
        <dbReference type="Proteomes" id="UP001597044"/>
    </source>
</evidence>
<evidence type="ECO:0000256" key="1">
    <source>
        <dbReference type="SAM" id="SignalP"/>
    </source>
</evidence>
<feature type="chain" id="PRO_5045103785" evidence="1">
    <location>
        <begin position="22"/>
        <end position="815"/>
    </location>
</feature>
<dbReference type="InterPro" id="IPR015943">
    <property type="entry name" value="WD40/YVTN_repeat-like_dom_sf"/>
</dbReference>
<organism evidence="2 3">
    <name type="scientific">Paraperlucidibaca wandonensis</name>
    <dbReference type="NCBI Taxonomy" id="1268273"/>
    <lineage>
        <taxon>Bacteria</taxon>
        <taxon>Pseudomonadati</taxon>
        <taxon>Pseudomonadota</taxon>
        <taxon>Gammaproteobacteria</taxon>
        <taxon>Moraxellales</taxon>
        <taxon>Moraxellaceae</taxon>
        <taxon>Paraperlucidibaca</taxon>
    </lineage>
</organism>
<keyword evidence="3" id="KW-1185">Reference proteome</keyword>
<feature type="signal peptide" evidence="1">
    <location>
        <begin position="1"/>
        <end position="21"/>
    </location>
</feature>
<protein>
    <submittedName>
        <fullName evidence="2">Uncharacterized protein</fullName>
    </submittedName>
</protein>
<name>A0ABW3HJR5_9GAMM</name>
<dbReference type="EMBL" id="JBHTIT010000002">
    <property type="protein sequence ID" value="MFD0951029.1"/>
    <property type="molecule type" value="Genomic_DNA"/>
</dbReference>